<gene>
    <name evidence="1" type="ORF">BDM02DRAFT_3184463</name>
</gene>
<protein>
    <submittedName>
        <fullName evidence="1">Uncharacterized protein</fullName>
    </submittedName>
</protein>
<reference evidence="1" key="2">
    <citation type="journal article" date="2020" name="Nat. Commun.">
        <title>Large-scale genome sequencing of mycorrhizal fungi provides insights into the early evolution of symbiotic traits.</title>
        <authorList>
            <person name="Miyauchi S."/>
            <person name="Kiss E."/>
            <person name="Kuo A."/>
            <person name="Drula E."/>
            <person name="Kohler A."/>
            <person name="Sanchez-Garcia M."/>
            <person name="Morin E."/>
            <person name="Andreopoulos B."/>
            <person name="Barry K.W."/>
            <person name="Bonito G."/>
            <person name="Buee M."/>
            <person name="Carver A."/>
            <person name="Chen C."/>
            <person name="Cichocki N."/>
            <person name="Clum A."/>
            <person name="Culley D."/>
            <person name="Crous P.W."/>
            <person name="Fauchery L."/>
            <person name="Girlanda M."/>
            <person name="Hayes R.D."/>
            <person name="Keri Z."/>
            <person name="LaButti K."/>
            <person name="Lipzen A."/>
            <person name="Lombard V."/>
            <person name="Magnuson J."/>
            <person name="Maillard F."/>
            <person name="Murat C."/>
            <person name="Nolan M."/>
            <person name="Ohm R.A."/>
            <person name="Pangilinan J."/>
            <person name="Pereira M.F."/>
            <person name="Perotto S."/>
            <person name="Peter M."/>
            <person name="Pfister S."/>
            <person name="Riley R."/>
            <person name="Sitrit Y."/>
            <person name="Stielow J.B."/>
            <person name="Szollosi G."/>
            <person name="Zifcakova L."/>
            <person name="Stursova M."/>
            <person name="Spatafora J.W."/>
            <person name="Tedersoo L."/>
            <person name="Vaario L.M."/>
            <person name="Yamada A."/>
            <person name="Yan M."/>
            <person name="Wang P."/>
            <person name="Xu J."/>
            <person name="Bruns T."/>
            <person name="Baldrian P."/>
            <person name="Vilgalys R."/>
            <person name="Dunand C."/>
            <person name="Henrissat B."/>
            <person name="Grigoriev I.V."/>
            <person name="Hibbett D."/>
            <person name="Nagy L.G."/>
            <person name="Martin F.M."/>
        </authorList>
    </citation>
    <scope>NUCLEOTIDE SEQUENCE</scope>
    <source>
        <strain evidence="1">P2</strain>
    </source>
</reference>
<evidence type="ECO:0000313" key="1">
    <source>
        <dbReference type="EMBL" id="KAF9651457.1"/>
    </source>
</evidence>
<dbReference type="Proteomes" id="UP000886501">
    <property type="component" value="Unassembled WGS sequence"/>
</dbReference>
<reference evidence="1" key="1">
    <citation type="submission" date="2019-10" db="EMBL/GenBank/DDBJ databases">
        <authorList>
            <consortium name="DOE Joint Genome Institute"/>
            <person name="Kuo A."/>
            <person name="Miyauchi S."/>
            <person name="Kiss E."/>
            <person name="Drula E."/>
            <person name="Kohler A."/>
            <person name="Sanchez-Garcia M."/>
            <person name="Andreopoulos B."/>
            <person name="Barry K.W."/>
            <person name="Bonito G."/>
            <person name="Buee M."/>
            <person name="Carver A."/>
            <person name="Chen C."/>
            <person name="Cichocki N."/>
            <person name="Clum A."/>
            <person name="Culley D."/>
            <person name="Crous P.W."/>
            <person name="Fauchery L."/>
            <person name="Girlanda M."/>
            <person name="Hayes R."/>
            <person name="Keri Z."/>
            <person name="Labutti K."/>
            <person name="Lipzen A."/>
            <person name="Lombard V."/>
            <person name="Magnuson J."/>
            <person name="Maillard F."/>
            <person name="Morin E."/>
            <person name="Murat C."/>
            <person name="Nolan M."/>
            <person name="Ohm R."/>
            <person name="Pangilinan J."/>
            <person name="Pereira M."/>
            <person name="Perotto S."/>
            <person name="Peter M."/>
            <person name="Riley R."/>
            <person name="Sitrit Y."/>
            <person name="Stielow B."/>
            <person name="Szollosi G."/>
            <person name="Zifcakova L."/>
            <person name="Stursova M."/>
            <person name="Spatafora J.W."/>
            <person name="Tedersoo L."/>
            <person name="Vaario L.-M."/>
            <person name="Yamada A."/>
            <person name="Yan M."/>
            <person name="Wang P."/>
            <person name="Xu J."/>
            <person name="Bruns T."/>
            <person name="Baldrian P."/>
            <person name="Vilgalys R."/>
            <person name="Henrissat B."/>
            <person name="Grigoriev I.V."/>
            <person name="Hibbett D."/>
            <person name="Nagy L.G."/>
            <person name="Martin F.M."/>
        </authorList>
    </citation>
    <scope>NUCLEOTIDE SEQUENCE</scope>
    <source>
        <strain evidence="1">P2</strain>
    </source>
</reference>
<name>A0ACB6ZPM5_THEGA</name>
<accession>A0ACB6ZPM5</accession>
<dbReference type="EMBL" id="MU117975">
    <property type="protein sequence ID" value="KAF9651457.1"/>
    <property type="molecule type" value="Genomic_DNA"/>
</dbReference>
<sequence length="729" mass="79942">MSSLKPLDVVILRKIQDGAIGDSWEPYQEYGVKAKKSKSWSCYILAKEDEILSVRCTNTTKKLLAIRISVDACYVQQYLLRPKGEAGDTLTCHGTGSHSMTFGLVSALTREGKRLSRLPSDTGCINVTVYENSCIGDEILPPEKPVEQLELPVSMDGTFWELCVRLTGDGPVIGQPSPHAAEISELYWKKLASLNFNYRTEDELFSGRIRGIEEVSPKQTAPTDTGIVFSTGKRKRESIGDDSPSKRRDRPSFENVRKKCEPPTKVDNPAPGTTNQPESNTGTVSRTPRPPRFHSSFLAAVKSKKSLSSRERSSASPNSKLESDVIVLSDDSSAADLEPPPVKPRPLNRTPRANSSVPVDSHRQPARKPSTKSSSGNLPIVRTTDLATQVISSISTPAELPQAQTQPQPQPAVIVPTTHTPTEFPRAHTQSQPQPSVAVPTITPPPTPHDNPATERPTAESTNEICHTVPTLATFLDEASPFKPLGFLAKDLQAVGVSTLAELKIIARKPEAFRTKIPVLADLREREQYLWMMFRKATKKLLEGDDKEQSTNNLVVGDDPVSKFVRSLGGGEWINFGALVDGLRGAGISSEKDLLVLSRNLEEYMKNIPFLWEFAASNKFGWLVFQAGLEGLPGQKTSKSVQAQDRGAGGEGHAYVKWFLDTIDSDKPLGYLANDFAKIGLTDRTPLLHVAEDIGLAVDAMPFFQDLASRNQLVWAMISVGFENLVKSR</sequence>
<proteinExistence type="predicted"/>
<evidence type="ECO:0000313" key="2">
    <source>
        <dbReference type="Proteomes" id="UP000886501"/>
    </source>
</evidence>
<organism evidence="1 2">
    <name type="scientific">Thelephora ganbajun</name>
    <name type="common">Ganba fungus</name>
    <dbReference type="NCBI Taxonomy" id="370292"/>
    <lineage>
        <taxon>Eukaryota</taxon>
        <taxon>Fungi</taxon>
        <taxon>Dikarya</taxon>
        <taxon>Basidiomycota</taxon>
        <taxon>Agaricomycotina</taxon>
        <taxon>Agaricomycetes</taxon>
        <taxon>Thelephorales</taxon>
        <taxon>Thelephoraceae</taxon>
        <taxon>Thelephora</taxon>
    </lineage>
</organism>
<comment type="caution">
    <text evidence="1">The sequence shown here is derived from an EMBL/GenBank/DDBJ whole genome shotgun (WGS) entry which is preliminary data.</text>
</comment>
<keyword evidence="2" id="KW-1185">Reference proteome</keyword>